<protein>
    <submittedName>
        <fullName evidence="10">MFS transporter</fullName>
    </submittedName>
</protein>
<dbReference type="PROSITE" id="PS00216">
    <property type="entry name" value="SUGAR_TRANSPORT_1"/>
    <property type="match status" value="1"/>
</dbReference>
<gene>
    <name evidence="10" type="ORF">V3851_17675</name>
</gene>
<feature type="transmembrane region" description="Helical" evidence="8">
    <location>
        <begin position="247"/>
        <end position="271"/>
    </location>
</feature>
<organism evidence="10 11">
    <name type="scientific">Paenibacillus haidiansis</name>
    <dbReference type="NCBI Taxonomy" id="1574488"/>
    <lineage>
        <taxon>Bacteria</taxon>
        <taxon>Bacillati</taxon>
        <taxon>Bacillota</taxon>
        <taxon>Bacilli</taxon>
        <taxon>Bacillales</taxon>
        <taxon>Paenibacillaceae</taxon>
        <taxon>Paenibacillus</taxon>
    </lineage>
</organism>
<dbReference type="CDD" id="cd17329">
    <property type="entry name" value="MFS_MdtH_MDR_like"/>
    <property type="match status" value="1"/>
</dbReference>
<dbReference type="Proteomes" id="UP001306950">
    <property type="component" value="Unassembled WGS sequence"/>
</dbReference>
<proteinExistence type="predicted"/>
<feature type="transmembrane region" description="Helical" evidence="8">
    <location>
        <begin position="217"/>
        <end position="235"/>
    </location>
</feature>
<evidence type="ECO:0000256" key="3">
    <source>
        <dbReference type="ARBA" id="ARBA00022475"/>
    </source>
</evidence>
<evidence type="ECO:0000313" key="11">
    <source>
        <dbReference type="Proteomes" id="UP001306950"/>
    </source>
</evidence>
<evidence type="ECO:0000256" key="2">
    <source>
        <dbReference type="ARBA" id="ARBA00022448"/>
    </source>
</evidence>
<evidence type="ECO:0000256" key="5">
    <source>
        <dbReference type="ARBA" id="ARBA00022989"/>
    </source>
</evidence>
<feature type="transmembrane region" description="Helical" evidence="8">
    <location>
        <begin position="139"/>
        <end position="162"/>
    </location>
</feature>
<name>A0ABU7VVB8_9BACL</name>
<dbReference type="RefSeq" id="WP_331847877.1">
    <property type="nucleotide sequence ID" value="NZ_JAZHPZ010000009.1"/>
</dbReference>
<keyword evidence="11" id="KW-1185">Reference proteome</keyword>
<evidence type="ECO:0000256" key="1">
    <source>
        <dbReference type="ARBA" id="ARBA00004651"/>
    </source>
</evidence>
<evidence type="ECO:0000313" key="10">
    <source>
        <dbReference type="EMBL" id="MEF2967662.1"/>
    </source>
</evidence>
<feature type="transmembrane region" description="Helical" evidence="8">
    <location>
        <begin position="283"/>
        <end position="299"/>
    </location>
</feature>
<feature type="transmembrane region" description="Helical" evidence="8">
    <location>
        <begin position="81"/>
        <end position="99"/>
    </location>
</feature>
<reference evidence="10 11" key="1">
    <citation type="submission" date="2024-02" db="EMBL/GenBank/DDBJ databases">
        <title>A nitrogen-fixing paenibacillus bacterium.</title>
        <authorList>
            <person name="Zhang W.L."/>
            <person name="Chen S.F."/>
        </authorList>
    </citation>
    <scope>NUCLEOTIDE SEQUENCE [LARGE SCALE GENOMIC DNA]</scope>
    <source>
        <strain evidence="10 11">M1</strain>
    </source>
</reference>
<dbReference type="PROSITE" id="PS50850">
    <property type="entry name" value="MFS"/>
    <property type="match status" value="1"/>
</dbReference>
<evidence type="ECO:0000259" key="9">
    <source>
        <dbReference type="PROSITE" id="PS50850"/>
    </source>
</evidence>
<accession>A0ABU7VVB8</accession>
<evidence type="ECO:0000256" key="7">
    <source>
        <dbReference type="SAM" id="MobiDB-lite"/>
    </source>
</evidence>
<comment type="caution">
    <text evidence="10">The sequence shown here is derived from an EMBL/GenBank/DDBJ whole genome shotgun (WGS) entry which is preliminary data.</text>
</comment>
<feature type="transmembrane region" description="Helical" evidence="8">
    <location>
        <begin position="371"/>
        <end position="389"/>
    </location>
</feature>
<dbReference type="Pfam" id="PF07690">
    <property type="entry name" value="MFS_1"/>
    <property type="match status" value="1"/>
</dbReference>
<dbReference type="EMBL" id="JAZHPZ010000009">
    <property type="protein sequence ID" value="MEF2967662.1"/>
    <property type="molecule type" value="Genomic_DNA"/>
</dbReference>
<feature type="domain" description="Major facilitator superfamily (MFS) profile" evidence="9">
    <location>
        <begin position="14"/>
        <end position="396"/>
    </location>
</feature>
<dbReference type="InterPro" id="IPR020846">
    <property type="entry name" value="MFS_dom"/>
</dbReference>
<evidence type="ECO:0000256" key="8">
    <source>
        <dbReference type="SAM" id="Phobius"/>
    </source>
</evidence>
<keyword evidence="4 8" id="KW-0812">Transmembrane</keyword>
<feature type="region of interest" description="Disordered" evidence="7">
    <location>
        <begin position="398"/>
        <end position="418"/>
    </location>
</feature>
<dbReference type="PANTHER" id="PTHR43414:SF1">
    <property type="entry name" value="PEPTIDE PERMEASE"/>
    <property type="match status" value="1"/>
</dbReference>
<dbReference type="InterPro" id="IPR011701">
    <property type="entry name" value="MFS"/>
</dbReference>
<dbReference type="Gene3D" id="1.20.1250.20">
    <property type="entry name" value="MFS general substrate transporter like domains"/>
    <property type="match status" value="1"/>
</dbReference>
<evidence type="ECO:0000256" key="6">
    <source>
        <dbReference type="ARBA" id="ARBA00023136"/>
    </source>
</evidence>
<dbReference type="InterPro" id="IPR005829">
    <property type="entry name" value="Sugar_transporter_CS"/>
</dbReference>
<keyword evidence="6 8" id="KW-0472">Membrane</keyword>
<feature type="transmembrane region" description="Helical" evidence="8">
    <location>
        <begin position="305"/>
        <end position="323"/>
    </location>
</feature>
<feature type="transmembrane region" description="Helical" evidence="8">
    <location>
        <begin position="12"/>
        <end position="36"/>
    </location>
</feature>
<keyword evidence="3" id="KW-1003">Cell membrane</keyword>
<dbReference type="InterPro" id="IPR036259">
    <property type="entry name" value="MFS_trans_sf"/>
</dbReference>
<keyword evidence="2" id="KW-0813">Transport</keyword>
<dbReference type="PANTHER" id="PTHR43414">
    <property type="entry name" value="MULTIDRUG RESISTANCE PROTEIN MDTG"/>
    <property type="match status" value="1"/>
</dbReference>
<feature type="transmembrane region" description="Helical" evidence="8">
    <location>
        <begin position="105"/>
        <end position="127"/>
    </location>
</feature>
<feature type="transmembrane region" description="Helical" evidence="8">
    <location>
        <begin position="168"/>
        <end position="186"/>
    </location>
</feature>
<dbReference type="SUPFAM" id="SSF103473">
    <property type="entry name" value="MFS general substrate transporter"/>
    <property type="match status" value="1"/>
</dbReference>
<feature type="transmembrane region" description="Helical" evidence="8">
    <location>
        <begin position="48"/>
        <end position="69"/>
    </location>
</feature>
<evidence type="ECO:0000256" key="4">
    <source>
        <dbReference type="ARBA" id="ARBA00022692"/>
    </source>
</evidence>
<sequence length="418" mass="46575">MRRFFSSLSQFDAVIWIRVFGTALCAMTTFMLRPFFVFYLSDKLEGSVLLPLMIVGLQSLAGIVLSFWGGGLADRYGRKPVMLVALLIQGLCMLGFVFTDRVWEFAVLSIINGMGMPMFLPAANAQVADVVPPEKRGEVFALIHTAINVGGAVGPLLGLLIYTWNQSTVFSVSAASFALFAFLVWWKVPETMPARSEKDRKYQAEPSPKVTFRGHRLLYWFTLFTLPVGVLYSQVETTFPLHLQANFANASSLFAILMTINSVVVVAAMVWVAKKTEHRTPQMMILLSYCLFAIVSFGYGFARHFYILVLIELIFTVAEIIGMTHLQKYVSIIAPSDMRGKYNAIFGMYMQIPKLLSPVLFGLLFEYYGGGVMFSAVALLLLLSGPAQYRLIRKYRKKEEPAQPPADKGVVLADAPQG</sequence>
<keyword evidence="5 8" id="KW-1133">Transmembrane helix</keyword>
<comment type="subcellular location">
    <subcellularLocation>
        <location evidence="1">Cell membrane</location>
        <topology evidence="1">Multi-pass membrane protein</topology>
    </subcellularLocation>
</comment>